<dbReference type="Gene3D" id="3.30.1490.300">
    <property type="match status" value="1"/>
</dbReference>
<evidence type="ECO:0000259" key="1">
    <source>
        <dbReference type="SMART" id="SM00842"/>
    </source>
</evidence>
<dbReference type="PIRSF" id="PIRSF019169">
    <property type="entry name" value="PilM"/>
    <property type="match status" value="1"/>
</dbReference>
<dbReference type="PANTHER" id="PTHR32432:SF3">
    <property type="entry name" value="ETHANOLAMINE UTILIZATION PROTEIN EUTJ"/>
    <property type="match status" value="1"/>
</dbReference>
<dbReference type="Pfam" id="PF11104">
    <property type="entry name" value="PilM_2"/>
    <property type="match status" value="1"/>
</dbReference>
<dbReference type="InterPro" id="IPR050696">
    <property type="entry name" value="FtsA/MreB"/>
</dbReference>
<dbReference type="Gene3D" id="3.30.420.40">
    <property type="match status" value="2"/>
</dbReference>
<dbReference type="SUPFAM" id="SSF53067">
    <property type="entry name" value="Actin-like ATPase domain"/>
    <property type="match status" value="2"/>
</dbReference>
<sequence>MFGLFNKKKDLIGIDIGSSSVKLVQLWPTKDGYQLLNAAVMPLPPEAIVDNSLMDTAAVVEAVKNLVGSLGIKTRDVACSISGNAVIIRKISLPSMTSEELEDQISWEAEQYIPFDIKDVHIDFQILGPDPLDPSKVLVLLVASKKDIINDYVSVFNDAGLNLSVMDVDAFAVQNSFELNAEINDEVRALVNVGAGVMNINVIKGETSLFTRDVQMGGNQYTEEIQKQLGVSAHEAETMKMLAIQQQSGPLVDVISRVNETLSQEIRRSVDFYNSTASGEERIVRISMSGGCSKMSGLKEAVAAKLGVDVELLNPFDRIKFNEKDFDPEYLQEIAPLMAVGVGLAIRRVGDK</sequence>
<name>A0A1T4RNG0_9BACT</name>
<evidence type="ECO:0000313" key="3">
    <source>
        <dbReference type="Proteomes" id="UP000190102"/>
    </source>
</evidence>
<reference evidence="3" key="1">
    <citation type="submission" date="2017-02" db="EMBL/GenBank/DDBJ databases">
        <authorList>
            <person name="Varghese N."/>
            <person name="Submissions S."/>
        </authorList>
    </citation>
    <scope>NUCLEOTIDE SEQUENCE [LARGE SCALE GENOMIC DNA]</scope>
    <source>
        <strain evidence="3">ATCC BAA-34</strain>
    </source>
</reference>
<organism evidence="2 3">
    <name type="scientific">Trichlorobacter thiogenes</name>
    <dbReference type="NCBI Taxonomy" id="115783"/>
    <lineage>
        <taxon>Bacteria</taxon>
        <taxon>Pseudomonadati</taxon>
        <taxon>Thermodesulfobacteriota</taxon>
        <taxon>Desulfuromonadia</taxon>
        <taxon>Geobacterales</taxon>
        <taxon>Geobacteraceae</taxon>
        <taxon>Trichlorobacter</taxon>
    </lineage>
</organism>
<dbReference type="PANTHER" id="PTHR32432">
    <property type="entry name" value="CELL DIVISION PROTEIN FTSA-RELATED"/>
    <property type="match status" value="1"/>
</dbReference>
<dbReference type="OrthoDB" id="9773403at2"/>
<evidence type="ECO:0000313" key="2">
    <source>
        <dbReference type="EMBL" id="SKA17336.1"/>
    </source>
</evidence>
<keyword evidence="3" id="KW-1185">Reference proteome</keyword>
<dbReference type="Proteomes" id="UP000190102">
    <property type="component" value="Unassembled WGS sequence"/>
</dbReference>
<protein>
    <submittedName>
        <fullName evidence="2">Type IV pilus assembly protein PilM</fullName>
    </submittedName>
</protein>
<dbReference type="RefSeq" id="WP_078791196.1">
    <property type="nucleotide sequence ID" value="NZ_FUWR01000022.1"/>
</dbReference>
<dbReference type="InterPro" id="IPR043129">
    <property type="entry name" value="ATPase_NBD"/>
</dbReference>
<proteinExistence type="predicted"/>
<dbReference type="SMART" id="SM00842">
    <property type="entry name" value="FtsA"/>
    <property type="match status" value="1"/>
</dbReference>
<dbReference type="EMBL" id="FUWR01000022">
    <property type="protein sequence ID" value="SKA17336.1"/>
    <property type="molecule type" value="Genomic_DNA"/>
</dbReference>
<dbReference type="InterPro" id="IPR005883">
    <property type="entry name" value="PilM"/>
</dbReference>
<accession>A0A1T4RNG0</accession>
<dbReference type="STRING" id="115783.SAMN02745119_02968"/>
<gene>
    <name evidence="2" type="ORF">SAMN02745119_02968</name>
</gene>
<dbReference type="GO" id="GO:0051301">
    <property type="term" value="P:cell division"/>
    <property type="evidence" value="ECO:0007669"/>
    <property type="project" value="InterPro"/>
</dbReference>
<dbReference type="NCBIfam" id="TIGR01175">
    <property type="entry name" value="pilM"/>
    <property type="match status" value="1"/>
</dbReference>
<dbReference type="AlphaFoldDB" id="A0A1T4RNG0"/>
<dbReference type="InterPro" id="IPR003494">
    <property type="entry name" value="SHS2_FtsA"/>
</dbReference>
<dbReference type="CDD" id="cd24049">
    <property type="entry name" value="ASKHA_NBD_PilM"/>
    <property type="match status" value="1"/>
</dbReference>
<feature type="domain" description="SHS2" evidence="1">
    <location>
        <begin position="11"/>
        <end position="177"/>
    </location>
</feature>